<keyword evidence="5 9" id="KW-0418">Kinase</keyword>
<dbReference type="GO" id="GO:0019287">
    <property type="term" value="P:isopentenyl diphosphate biosynthetic process, mevalonate pathway"/>
    <property type="evidence" value="ECO:0007669"/>
    <property type="project" value="UniProtKB-UniPathway"/>
</dbReference>
<dbReference type="EMBL" id="AZCV01000001">
    <property type="protein sequence ID" value="KRK38501.1"/>
    <property type="molecule type" value="Genomic_DNA"/>
</dbReference>
<evidence type="ECO:0000256" key="2">
    <source>
        <dbReference type="ARBA" id="ARBA00012958"/>
    </source>
</evidence>
<dbReference type="SUPFAM" id="SSF54211">
    <property type="entry name" value="Ribosomal protein S5 domain 2-like"/>
    <property type="match status" value="1"/>
</dbReference>
<dbReference type="Gene3D" id="3.30.70.890">
    <property type="entry name" value="GHMP kinase, C-terminal domain"/>
    <property type="match status" value="1"/>
</dbReference>
<dbReference type="InterPro" id="IPR036554">
    <property type="entry name" value="GHMP_kinase_C_sf"/>
</dbReference>
<dbReference type="Gene3D" id="3.30.230.10">
    <property type="match status" value="1"/>
</dbReference>
<dbReference type="InterPro" id="IPR006204">
    <property type="entry name" value="GHMP_kinase_N_dom"/>
</dbReference>
<comment type="pathway">
    <text evidence="1">Isoprenoid biosynthesis; isopentenyl diphosphate biosynthesis via mevalonate pathway; isopentenyl diphosphate from (R)-mevalonate: step 2/3.</text>
</comment>
<dbReference type="AlphaFoldDB" id="A0A0R1GWK7"/>
<dbReference type="InterPro" id="IPR035102">
    <property type="entry name" value="Phosphomevalonate_kinase"/>
</dbReference>
<keyword evidence="6" id="KW-0067">ATP-binding</keyword>
<reference evidence="9 10" key="1">
    <citation type="journal article" date="2015" name="Genome Announc.">
        <title>Expanding the biotechnology potential of lactobacilli through comparative genomics of 213 strains and associated genera.</title>
        <authorList>
            <person name="Sun Z."/>
            <person name="Harris H.M."/>
            <person name="McCann A."/>
            <person name="Guo C."/>
            <person name="Argimon S."/>
            <person name="Zhang W."/>
            <person name="Yang X."/>
            <person name="Jeffery I.B."/>
            <person name="Cooney J.C."/>
            <person name="Kagawa T.F."/>
            <person name="Liu W."/>
            <person name="Song Y."/>
            <person name="Salvetti E."/>
            <person name="Wrobel A."/>
            <person name="Rasinkangas P."/>
            <person name="Parkhill J."/>
            <person name="Rea M.C."/>
            <person name="O'Sullivan O."/>
            <person name="Ritari J."/>
            <person name="Douillard F.P."/>
            <person name="Paul Ross R."/>
            <person name="Yang R."/>
            <person name="Briner A.E."/>
            <person name="Felis G.E."/>
            <person name="de Vos W.M."/>
            <person name="Barrangou R."/>
            <person name="Klaenhammer T.R."/>
            <person name="Caufield P.W."/>
            <person name="Cui Y."/>
            <person name="Zhang H."/>
            <person name="O'Toole P.W."/>
        </authorList>
    </citation>
    <scope>NUCLEOTIDE SEQUENCE [LARGE SCALE GENOMIC DNA]</scope>
    <source>
        <strain evidence="9 10">DSM 20534</strain>
    </source>
</reference>
<keyword evidence="3" id="KW-0808">Transferase</keyword>
<dbReference type="NCBIfam" id="TIGR01220">
    <property type="entry name" value="Pmev_kin_Gr_pos"/>
    <property type="match status" value="1"/>
</dbReference>
<dbReference type="Pfam" id="PF08544">
    <property type="entry name" value="GHMP_kinases_C"/>
    <property type="match status" value="1"/>
</dbReference>
<evidence type="ECO:0000259" key="7">
    <source>
        <dbReference type="Pfam" id="PF00288"/>
    </source>
</evidence>
<evidence type="ECO:0000259" key="8">
    <source>
        <dbReference type="Pfam" id="PF08544"/>
    </source>
</evidence>
<proteinExistence type="predicted"/>
<evidence type="ECO:0000256" key="1">
    <source>
        <dbReference type="ARBA" id="ARBA00005017"/>
    </source>
</evidence>
<dbReference type="Pfam" id="PF00288">
    <property type="entry name" value="GHMP_kinases_N"/>
    <property type="match status" value="1"/>
</dbReference>
<dbReference type="Proteomes" id="UP000050909">
    <property type="component" value="Unassembled WGS sequence"/>
</dbReference>
<organism evidence="9 10">
    <name type="scientific">Amylolactobacillus amylotrophicus DSM 20534</name>
    <dbReference type="NCBI Taxonomy" id="1423722"/>
    <lineage>
        <taxon>Bacteria</taxon>
        <taxon>Bacillati</taxon>
        <taxon>Bacillota</taxon>
        <taxon>Bacilli</taxon>
        <taxon>Lactobacillales</taxon>
        <taxon>Lactobacillaceae</taxon>
        <taxon>Amylolactobacillus</taxon>
    </lineage>
</organism>
<comment type="caution">
    <text evidence="9">The sequence shown here is derived from an EMBL/GenBank/DDBJ whole genome shotgun (WGS) entry which is preliminary data.</text>
</comment>
<dbReference type="PANTHER" id="PTHR31814:SF2">
    <property type="entry name" value="PHOSPHOMEVALONATE KINASE"/>
    <property type="match status" value="1"/>
</dbReference>
<dbReference type="PANTHER" id="PTHR31814">
    <property type="match status" value="1"/>
</dbReference>
<dbReference type="InterPro" id="IPR005917">
    <property type="entry name" value="Pmev_kinase_bact"/>
</dbReference>
<dbReference type="PATRIC" id="fig|1423722.3.peg.191"/>
<keyword evidence="4" id="KW-0547">Nucleotide-binding</keyword>
<name>A0A0R1GWK7_9LACO</name>
<evidence type="ECO:0000256" key="6">
    <source>
        <dbReference type="ARBA" id="ARBA00022840"/>
    </source>
</evidence>
<evidence type="ECO:0000256" key="4">
    <source>
        <dbReference type="ARBA" id="ARBA00022741"/>
    </source>
</evidence>
<feature type="domain" description="GHMP kinase C-terminal" evidence="8">
    <location>
        <begin position="263"/>
        <end position="344"/>
    </location>
</feature>
<feature type="domain" description="GHMP kinase N-terminal" evidence="7">
    <location>
        <begin position="77"/>
        <end position="171"/>
    </location>
</feature>
<dbReference type="GO" id="GO:0005524">
    <property type="term" value="F:ATP binding"/>
    <property type="evidence" value="ECO:0007669"/>
    <property type="project" value="UniProtKB-KW"/>
</dbReference>
<evidence type="ECO:0000313" key="9">
    <source>
        <dbReference type="EMBL" id="KRK38501.1"/>
    </source>
</evidence>
<dbReference type="EC" id="2.7.4.2" evidence="2"/>
<dbReference type="UniPathway" id="UPA00057">
    <property type="reaction ID" value="UER00099"/>
</dbReference>
<evidence type="ECO:0000313" key="10">
    <source>
        <dbReference type="Proteomes" id="UP000050909"/>
    </source>
</evidence>
<dbReference type="PRINTS" id="PR00959">
    <property type="entry name" value="MEVGALKINASE"/>
</dbReference>
<accession>A0A0R1GWK7</accession>
<gene>
    <name evidence="9" type="ORF">FC62_GL000187</name>
</gene>
<dbReference type="InterPro" id="IPR013750">
    <property type="entry name" value="GHMP_kinase_C_dom"/>
</dbReference>
<dbReference type="InterPro" id="IPR014721">
    <property type="entry name" value="Ribsml_uS5_D2-typ_fold_subgr"/>
</dbReference>
<dbReference type="RefSeq" id="WP_056946161.1">
    <property type="nucleotide sequence ID" value="NZ_AZCV01000001.1"/>
</dbReference>
<keyword evidence="10" id="KW-1185">Reference proteome</keyword>
<protein>
    <recommendedName>
        <fullName evidence="2">phosphomevalonate kinase</fullName>
        <ecNumber evidence="2">2.7.4.2</ecNumber>
    </recommendedName>
</protein>
<sequence>MITEKAPGKLYIAGEYAVLETNNPAIIVAVNEFVRVTIKASQTTGTIHSKQYSQDSIHWTRQGSKMIIDNRDNPFHYILSAIHYTEQYVLENNVSLEVYDLTVNSELDSDDGKKFGLGSSAAVTVATVKAVLRFYGFELDKDLIFKLAAIAHFQVQGNGSLGDIAASVFGGWLAYQSFDKQWLLDQLDRYSLVEIVNMAWPGLKIQLLTPPKEMSLVIGWSQKPSLTAQLVDQTDQEKHINPIQYEKFVEESRACVLDIVRGFGAQDIKLIQDKIRYNRLLLQSLAKMSSVQIEIPRLTTLIDIAEKNGGAAKTSGAGNGDCGIVISNGETDITKMRKEWRDHGILPLDFKVHSLS</sequence>
<dbReference type="InterPro" id="IPR020568">
    <property type="entry name" value="Ribosomal_Su5_D2-typ_SF"/>
</dbReference>
<evidence type="ECO:0000256" key="3">
    <source>
        <dbReference type="ARBA" id="ARBA00022679"/>
    </source>
</evidence>
<dbReference type="SUPFAM" id="SSF55060">
    <property type="entry name" value="GHMP Kinase, C-terminal domain"/>
    <property type="match status" value="1"/>
</dbReference>
<evidence type="ECO:0000256" key="5">
    <source>
        <dbReference type="ARBA" id="ARBA00022777"/>
    </source>
</evidence>
<dbReference type="GO" id="GO:0004631">
    <property type="term" value="F:phosphomevalonate kinase activity"/>
    <property type="evidence" value="ECO:0007669"/>
    <property type="project" value="UniProtKB-EC"/>
</dbReference>